<keyword evidence="3" id="KW-1003">Cell membrane</keyword>
<accession>A0A7R8ZQF4</accession>
<gene>
    <name evidence="9" type="ORF">CTOB1V02_LOCUS6288</name>
</gene>
<dbReference type="PANTHER" id="PTHR14319:SF3">
    <property type="entry name" value="TRANSMEMBRANE PROTEIN-LIKE PROTEIN"/>
    <property type="match status" value="1"/>
</dbReference>
<dbReference type="InterPro" id="IPR021910">
    <property type="entry name" value="NGX6/PGAP6/MYMK"/>
</dbReference>
<keyword evidence="4 8" id="KW-0812">Transmembrane</keyword>
<evidence type="ECO:0000256" key="1">
    <source>
        <dbReference type="ARBA" id="ARBA00004651"/>
    </source>
</evidence>
<dbReference type="GO" id="GO:0005886">
    <property type="term" value="C:plasma membrane"/>
    <property type="evidence" value="ECO:0007669"/>
    <property type="project" value="UniProtKB-SubCell"/>
</dbReference>
<evidence type="ECO:0000256" key="4">
    <source>
        <dbReference type="ARBA" id="ARBA00022692"/>
    </source>
</evidence>
<keyword evidence="5 8" id="KW-1133">Transmembrane helix</keyword>
<sequence>MELSTGASSRSVESKLAYKDEEILIEEECLFSVLAFCDFFCSIFSFWVTLILLIPPGAVSPSASSALNVIGACVIAFSVSLDRRGLVAFLLPTLCAAALLILATFTSILRQALSFRSSCVPSCSLKACPRPSLQTIFRVGLGVCLSGLGLLLFVCCETDANYKYVHSSWHVLMAFSLLLVLPPGPIPEEARARFHPLWPFCCSGCYEASLPSRTDPIQLDELVDEEDNRGGIQSGTLFLSRGRVKEAEDPRDRGTWAGNGEDEPIFLS</sequence>
<comment type="similarity">
    <text evidence="2">Belongs to the TMEM8 family.</text>
</comment>
<evidence type="ECO:0000256" key="8">
    <source>
        <dbReference type="SAM" id="Phobius"/>
    </source>
</evidence>
<comment type="subcellular location">
    <subcellularLocation>
        <location evidence="1">Cell membrane</location>
        <topology evidence="1">Multi-pass membrane protein</topology>
    </subcellularLocation>
</comment>
<name>A0A7R8ZQF4_9CRUS</name>
<keyword evidence="6 8" id="KW-0472">Membrane</keyword>
<dbReference type="PANTHER" id="PTHR14319">
    <property type="entry name" value="FIVE-SPAN TRANSMEMBRANE PROTEIN M83"/>
    <property type="match status" value="1"/>
</dbReference>
<evidence type="ECO:0000313" key="9">
    <source>
        <dbReference type="EMBL" id="CAD7228405.1"/>
    </source>
</evidence>
<reference evidence="9" key="1">
    <citation type="submission" date="2020-11" db="EMBL/GenBank/DDBJ databases">
        <authorList>
            <person name="Tran Van P."/>
        </authorList>
    </citation>
    <scope>NUCLEOTIDE SEQUENCE</scope>
</reference>
<feature type="region of interest" description="Disordered" evidence="7">
    <location>
        <begin position="243"/>
        <end position="268"/>
    </location>
</feature>
<feature type="transmembrane region" description="Helical" evidence="8">
    <location>
        <begin position="60"/>
        <end position="79"/>
    </location>
</feature>
<dbReference type="AlphaFoldDB" id="A0A7R8ZQF4"/>
<evidence type="ECO:0000256" key="6">
    <source>
        <dbReference type="ARBA" id="ARBA00023136"/>
    </source>
</evidence>
<protein>
    <submittedName>
        <fullName evidence="9">Uncharacterized protein</fullName>
    </submittedName>
</protein>
<proteinExistence type="inferred from homology"/>
<organism evidence="9">
    <name type="scientific">Cyprideis torosa</name>
    <dbReference type="NCBI Taxonomy" id="163714"/>
    <lineage>
        <taxon>Eukaryota</taxon>
        <taxon>Metazoa</taxon>
        <taxon>Ecdysozoa</taxon>
        <taxon>Arthropoda</taxon>
        <taxon>Crustacea</taxon>
        <taxon>Oligostraca</taxon>
        <taxon>Ostracoda</taxon>
        <taxon>Podocopa</taxon>
        <taxon>Podocopida</taxon>
        <taxon>Cytherocopina</taxon>
        <taxon>Cytheroidea</taxon>
        <taxon>Cytherideidae</taxon>
        <taxon>Cyprideis</taxon>
    </lineage>
</organism>
<feature type="compositionally biased region" description="Basic and acidic residues" evidence="7">
    <location>
        <begin position="243"/>
        <end position="254"/>
    </location>
</feature>
<evidence type="ECO:0000256" key="7">
    <source>
        <dbReference type="SAM" id="MobiDB-lite"/>
    </source>
</evidence>
<dbReference type="Pfam" id="PF12036">
    <property type="entry name" value="DUF3522"/>
    <property type="match status" value="1"/>
</dbReference>
<dbReference type="EMBL" id="OB661522">
    <property type="protein sequence ID" value="CAD7228405.1"/>
    <property type="molecule type" value="Genomic_DNA"/>
</dbReference>
<feature type="transmembrane region" description="Helical" evidence="8">
    <location>
        <begin position="86"/>
        <end position="108"/>
    </location>
</feature>
<evidence type="ECO:0000256" key="2">
    <source>
        <dbReference type="ARBA" id="ARBA00005542"/>
    </source>
</evidence>
<dbReference type="OrthoDB" id="69646at2759"/>
<feature type="transmembrane region" description="Helical" evidence="8">
    <location>
        <begin position="135"/>
        <end position="156"/>
    </location>
</feature>
<feature type="transmembrane region" description="Helical" evidence="8">
    <location>
        <begin position="29"/>
        <end position="54"/>
    </location>
</feature>
<evidence type="ECO:0000256" key="3">
    <source>
        <dbReference type="ARBA" id="ARBA00022475"/>
    </source>
</evidence>
<evidence type="ECO:0000256" key="5">
    <source>
        <dbReference type="ARBA" id="ARBA00022989"/>
    </source>
</evidence>